<dbReference type="PIRSF" id="PIRSF016493">
    <property type="entry name" value="Glycyl_aminpptds"/>
    <property type="match status" value="1"/>
</dbReference>
<dbReference type="Gene3D" id="2.30.42.10">
    <property type="match status" value="1"/>
</dbReference>
<dbReference type="Pfam" id="PF17899">
    <property type="entry name" value="Peptidase_M61_N"/>
    <property type="match status" value="1"/>
</dbReference>
<dbReference type="InterPro" id="IPR036034">
    <property type="entry name" value="PDZ_sf"/>
</dbReference>
<dbReference type="RefSeq" id="WP_076878250.1">
    <property type="nucleotide sequence ID" value="NZ_MLCN01000022.1"/>
</dbReference>
<proteinExistence type="predicted"/>
<dbReference type="EMBL" id="MLCN01000022">
    <property type="protein sequence ID" value="ONG39885.1"/>
    <property type="molecule type" value="Genomic_DNA"/>
</dbReference>
<reference evidence="2 3" key="1">
    <citation type="submission" date="2016-10" db="EMBL/GenBank/DDBJ databases">
        <title>Draft Genome sequence of Alkanindiges sp. strain H1.</title>
        <authorList>
            <person name="Subhash Y."/>
            <person name="Lee S."/>
        </authorList>
    </citation>
    <scope>NUCLEOTIDE SEQUENCE [LARGE SCALE GENOMIC DNA]</scope>
    <source>
        <strain evidence="2 3">H1</strain>
    </source>
</reference>
<sequence>MIDYTLSFAQYYQHLIKVKVRFNAQAQQKIWLPTWIPGSYLIREFAKHIESVKAQHATTGAAINLQKLTKNQWQLQNMQADEVEITYQVYAYDLSVRGAYTDDDRLYVNPAAVCIGVEGQEDSAVQLQLDIPEALSRFELATSMQIVQASNTAYTLTAKNYHELIDQPFELAEQDCIQFDAENINHRIAISGRHQTDLQRLATDLEKICSAQIQMFGEAPFKNYLFMVMATANSYGGLEHQSSTSLITPRDDLPKSSDPAKPSANYQRFLGLCSHEYFHAWLVKFIRPHNYVKPNLHQEDYTTLLWVFEGITSYYDDLMLYRSGVIDQNAYIDLVKDQISRYLSNPGRQIQSVAESSFDAWIKYYRPDENTNNAGTSYYNKGALVALCLDLTLRQHGSNLDMLMQALYQRAKNGQHVDEQTLPQLCQQLTGHSLTEFFEHYVEGTTELPLQQLLAEFGVSLHMEHKVWPLGLKVQETPQGLLVQQVLRDSAAAHAGLSCQDTIIALNGLKANSGLLQQLGSHTTVTPHITCHAFRRDELKVLEIQGQGFMTSAAKLLIEDKNHLAQWTDHPVKL</sequence>
<dbReference type="GO" id="GO:0008233">
    <property type="term" value="F:peptidase activity"/>
    <property type="evidence" value="ECO:0007669"/>
    <property type="project" value="UniProtKB-KW"/>
</dbReference>
<dbReference type="Gene3D" id="1.10.390.10">
    <property type="entry name" value="Neutral Protease Domain 2"/>
    <property type="match status" value="1"/>
</dbReference>
<accession>A0A1S8CVW3</accession>
<evidence type="ECO:0000313" key="2">
    <source>
        <dbReference type="EMBL" id="ONG39885.1"/>
    </source>
</evidence>
<keyword evidence="2" id="KW-0645">Protease</keyword>
<gene>
    <name evidence="2" type="ORF">BKE30_08615</name>
</gene>
<organism evidence="2 3">
    <name type="scientific">Alkanindiges hydrocarboniclasticus</name>
    <dbReference type="NCBI Taxonomy" id="1907941"/>
    <lineage>
        <taxon>Bacteria</taxon>
        <taxon>Pseudomonadati</taxon>
        <taxon>Pseudomonadota</taxon>
        <taxon>Gammaproteobacteria</taxon>
        <taxon>Moraxellales</taxon>
        <taxon>Moraxellaceae</taxon>
        <taxon>Alkanindiges</taxon>
    </lineage>
</organism>
<keyword evidence="2" id="KW-0378">Hydrolase</keyword>
<name>A0A1S8CVW3_9GAMM</name>
<dbReference type="InterPro" id="IPR024191">
    <property type="entry name" value="Peptidase_M61"/>
</dbReference>
<dbReference type="InterPro" id="IPR001478">
    <property type="entry name" value="PDZ"/>
</dbReference>
<evidence type="ECO:0000259" key="1">
    <source>
        <dbReference type="PROSITE" id="PS50106"/>
    </source>
</evidence>
<dbReference type="AlphaFoldDB" id="A0A1S8CVW3"/>
<dbReference type="Gene3D" id="2.60.40.3650">
    <property type="match status" value="1"/>
</dbReference>
<dbReference type="OrthoDB" id="9778516at2"/>
<dbReference type="SUPFAM" id="SSF50156">
    <property type="entry name" value="PDZ domain-like"/>
    <property type="match status" value="1"/>
</dbReference>
<keyword evidence="3" id="KW-1185">Reference proteome</keyword>
<dbReference type="InterPro" id="IPR007963">
    <property type="entry name" value="Peptidase_M61_catalytic"/>
</dbReference>
<dbReference type="InterPro" id="IPR040756">
    <property type="entry name" value="Peptidase_M61_N"/>
</dbReference>
<feature type="domain" description="PDZ" evidence="1">
    <location>
        <begin position="458"/>
        <end position="508"/>
    </location>
</feature>
<evidence type="ECO:0000313" key="3">
    <source>
        <dbReference type="Proteomes" id="UP000192132"/>
    </source>
</evidence>
<dbReference type="SUPFAM" id="SSF55486">
    <property type="entry name" value="Metalloproteases ('zincins'), catalytic domain"/>
    <property type="match status" value="1"/>
</dbReference>
<dbReference type="Proteomes" id="UP000192132">
    <property type="component" value="Unassembled WGS sequence"/>
</dbReference>
<comment type="caution">
    <text evidence="2">The sequence shown here is derived from an EMBL/GenBank/DDBJ whole genome shotgun (WGS) entry which is preliminary data.</text>
</comment>
<dbReference type="PROSITE" id="PS50106">
    <property type="entry name" value="PDZ"/>
    <property type="match status" value="1"/>
</dbReference>
<dbReference type="GO" id="GO:0006508">
    <property type="term" value="P:proteolysis"/>
    <property type="evidence" value="ECO:0007669"/>
    <property type="project" value="UniProtKB-KW"/>
</dbReference>
<dbReference type="Pfam" id="PF05299">
    <property type="entry name" value="Peptidase_M61"/>
    <property type="match status" value="1"/>
</dbReference>
<dbReference type="InterPro" id="IPR027268">
    <property type="entry name" value="Peptidase_M4/M1_CTD_sf"/>
</dbReference>
<protein>
    <submittedName>
        <fullName evidence="2">Serine protease</fullName>
    </submittedName>
</protein>